<dbReference type="InterPro" id="IPR013578">
    <property type="entry name" value="Peptidase_M16C_assoc"/>
</dbReference>
<dbReference type="Gene3D" id="3.30.830.10">
    <property type="entry name" value="Metalloenzyme, LuxS/M16 peptidase-like"/>
    <property type="match status" value="1"/>
</dbReference>
<evidence type="ECO:0000313" key="2">
    <source>
        <dbReference type="EMBL" id="RXH99810.1"/>
    </source>
</evidence>
<dbReference type="Proteomes" id="UP000290289">
    <property type="component" value="Chromosome 5"/>
</dbReference>
<name>A0A498JWQ0_MALDO</name>
<dbReference type="GO" id="GO:0006508">
    <property type="term" value="P:proteolysis"/>
    <property type="evidence" value="ECO:0007669"/>
    <property type="project" value="InterPro"/>
</dbReference>
<proteinExistence type="predicted"/>
<dbReference type="AlphaFoldDB" id="A0A498JWQ0"/>
<gene>
    <name evidence="2" type="ORF">DVH24_021612</name>
</gene>
<evidence type="ECO:0000313" key="3">
    <source>
        <dbReference type="Proteomes" id="UP000290289"/>
    </source>
</evidence>
<comment type="caution">
    <text evidence="2">The sequence shown here is derived from an EMBL/GenBank/DDBJ whole genome shotgun (WGS) entry which is preliminary data.</text>
</comment>
<dbReference type="InterPro" id="IPR011249">
    <property type="entry name" value="Metalloenz_LuxS/M16"/>
</dbReference>
<evidence type="ECO:0000259" key="1">
    <source>
        <dbReference type="Pfam" id="PF08367"/>
    </source>
</evidence>
<protein>
    <recommendedName>
        <fullName evidence="1">Peptidase M16C associated domain-containing protein</fullName>
    </recommendedName>
</protein>
<dbReference type="GO" id="GO:0046872">
    <property type="term" value="F:metal ion binding"/>
    <property type="evidence" value="ECO:0007669"/>
    <property type="project" value="InterPro"/>
</dbReference>
<accession>A0A498JWQ0</accession>
<organism evidence="2 3">
    <name type="scientific">Malus domestica</name>
    <name type="common">Apple</name>
    <name type="synonym">Pyrus malus</name>
    <dbReference type="NCBI Taxonomy" id="3750"/>
    <lineage>
        <taxon>Eukaryota</taxon>
        <taxon>Viridiplantae</taxon>
        <taxon>Streptophyta</taxon>
        <taxon>Embryophyta</taxon>
        <taxon>Tracheophyta</taxon>
        <taxon>Spermatophyta</taxon>
        <taxon>Magnoliopsida</taxon>
        <taxon>eudicotyledons</taxon>
        <taxon>Gunneridae</taxon>
        <taxon>Pentapetalae</taxon>
        <taxon>rosids</taxon>
        <taxon>fabids</taxon>
        <taxon>Rosales</taxon>
        <taxon>Rosaceae</taxon>
        <taxon>Amygdaloideae</taxon>
        <taxon>Maleae</taxon>
        <taxon>Malus</taxon>
    </lineage>
</organism>
<keyword evidence="3" id="KW-1185">Reference proteome</keyword>
<dbReference type="Pfam" id="PF08367">
    <property type="entry name" value="M16C_assoc"/>
    <property type="match status" value="1"/>
</dbReference>
<sequence>MLNTSTKDMNFIQLHELVKRKTGGISIDPMTSSVRCKKDPCGHIVVRGKVMAGRAEDLFELVLSPLLFPESTTFFKKSDLLCQSRFKHKVSQFIAEYQDNAGRH</sequence>
<feature type="domain" description="Peptidase M16C associated" evidence="1">
    <location>
        <begin position="3"/>
        <end position="64"/>
    </location>
</feature>
<dbReference type="EMBL" id="RDQH01000331">
    <property type="protein sequence ID" value="RXH99810.1"/>
    <property type="molecule type" value="Genomic_DNA"/>
</dbReference>
<dbReference type="SUPFAM" id="SSF63411">
    <property type="entry name" value="LuxS/MPP-like metallohydrolase"/>
    <property type="match status" value="1"/>
</dbReference>
<reference evidence="2 3" key="1">
    <citation type="submission" date="2018-10" db="EMBL/GenBank/DDBJ databases">
        <title>A high-quality apple genome assembly.</title>
        <authorList>
            <person name="Hu J."/>
        </authorList>
    </citation>
    <scope>NUCLEOTIDE SEQUENCE [LARGE SCALE GENOMIC DNA]</scope>
    <source>
        <strain evidence="3">cv. HFTH1</strain>
        <tissue evidence="2">Young leaf</tissue>
    </source>
</reference>